<dbReference type="OrthoDB" id="1634070at2"/>
<dbReference type="STRING" id="393762.SAMN05660472_01469"/>
<evidence type="ECO:0000313" key="3">
    <source>
        <dbReference type="Proteomes" id="UP000198718"/>
    </source>
</evidence>
<proteinExistence type="predicted"/>
<dbReference type="RefSeq" id="WP_090552806.1">
    <property type="nucleotide sequence ID" value="NZ_FNFP01000002.1"/>
</dbReference>
<sequence>MRGKNLNDILKELFSKKYMANILVLLAIALMALIVSSDFLSRDSKTRNTYEDPLGDVLVQQPQQAMTEEEIVEYRLKRILETIRGVGEVEVMITLEMGSEIIPASNSTRSADTTEEKDSNGGTRTMISESTTETIVIANEPSGHKPLVLKEIKPQVNGVIVVAEGAENIEVKAKLYDAVKTVLQVPGHKVQVYSKN</sequence>
<dbReference type="Proteomes" id="UP000198718">
    <property type="component" value="Unassembled WGS sequence"/>
</dbReference>
<dbReference type="AlphaFoldDB" id="A0A1G9CII3"/>
<protein>
    <submittedName>
        <fullName evidence="2">Stage III sporulation protein AG</fullName>
    </submittedName>
</protein>
<keyword evidence="3" id="KW-1185">Reference proteome</keyword>
<reference evidence="2 3" key="1">
    <citation type="submission" date="2016-10" db="EMBL/GenBank/DDBJ databases">
        <authorList>
            <person name="de Groot N.N."/>
        </authorList>
    </citation>
    <scope>NUCLEOTIDE SEQUENCE [LARGE SCALE GENOMIC DNA]</scope>
    <source>
        <strain evidence="2 3">DSM 18346</strain>
    </source>
</reference>
<dbReference type="EMBL" id="FNFP01000002">
    <property type="protein sequence ID" value="SDK51284.1"/>
    <property type="molecule type" value="Genomic_DNA"/>
</dbReference>
<gene>
    <name evidence="2" type="ORF">SAMN05660472_01469</name>
</gene>
<dbReference type="NCBIfam" id="TIGR02830">
    <property type="entry name" value="spore_III_AG"/>
    <property type="match status" value="1"/>
</dbReference>
<organism evidence="2 3">
    <name type="scientific">Natronincola ferrireducens</name>
    <dbReference type="NCBI Taxonomy" id="393762"/>
    <lineage>
        <taxon>Bacteria</taxon>
        <taxon>Bacillati</taxon>
        <taxon>Bacillota</taxon>
        <taxon>Clostridia</taxon>
        <taxon>Peptostreptococcales</taxon>
        <taxon>Natronincolaceae</taxon>
        <taxon>Natronincola</taxon>
    </lineage>
</organism>
<evidence type="ECO:0000256" key="1">
    <source>
        <dbReference type="SAM" id="MobiDB-lite"/>
    </source>
</evidence>
<name>A0A1G9CII3_9FIRM</name>
<evidence type="ECO:0000313" key="2">
    <source>
        <dbReference type="EMBL" id="SDK51284.1"/>
    </source>
</evidence>
<dbReference type="InterPro" id="IPR014195">
    <property type="entry name" value="Spore_III_AG"/>
</dbReference>
<accession>A0A1G9CII3</accession>
<feature type="region of interest" description="Disordered" evidence="1">
    <location>
        <begin position="104"/>
        <end position="125"/>
    </location>
</feature>